<dbReference type="SUPFAM" id="SSF51905">
    <property type="entry name" value="FAD/NAD(P)-binding domain"/>
    <property type="match status" value="1"/>
</dbReference>
<dbReference type="InterPro" id="IPR002938">
    <property type="entry name" value="FAD-bd"/>
</dbReference>
<keyword evidence="3" id="KW-0274">FAD</keyword>
<evidence type="ECO:0000259" key="4">
    <source>
        <dbReference type="Pfam" id="PF01494"/>
    </source>
</evidence>
<dbReference type="GO" id="GO:0018677">
    <property type="term" value="F:pentachlorophenol monooxygenase activity"/>
    <property type="evidence" value="ECO:0007669"/>
    <property type="project" value="UniProtKB-EC"/>
</dbReference>
<name>A0A0W0S104_9GAMM</name>
<dbReference type="Gene3D" id="3.50.50.60">
    <property type="entry name" value="FAD/NAD(P)-binding domain"/>
    <property type="match status" value="1"/>
</dbReference>
<dbReference type="EC" id="1.14.13.50" evidence="5"/>
<keyword evidence="5" id="KW-0503">Monooxygenase</keyword>
<evidence type="ECO:0000313" key="6">
    <source>
        <dbReference type="Proteomes" id="UP000054742"/>
    </source>
</evidence>
<dbReference type="Pfam" id="PF21274">
    <property type="entry name" value="Rng_hyd_C"/>
    <property type="match status" value="1"/>
</dbReference>
<comment type="cofactor">
    <cofactor evidence="1">
        <name>FAD</name>
        <dbReference type="ChEBI" id="CHEBI:57692"/>
    </cofactor>
</comment>
<dbReference type="PANTHER" id="PTHR43004">
    <property type="entry name" value="TRK SYSTEM POTASSIUM UPTAKE PROTEIN"/>
    <property type="match status" value="1"/>
</dbReference>
<evidence type="ECO:0000256" key="2">
    <source>
        <dbReference type="ARBA" id="ARBA00022630"/>
    </source>
</evidence>
<dbReference type="GO" id="GO:0071949">
    <property type="term" value="F:FAD binding"/>
    <property type="evidence" value="ECO:0007669"/>
    <property type="project" value="InterPro"/>
</dbReference>
<sequence length="243" mass="27428">MNTGIADTHNLAWKLAFVLNHGVSDSLLDTYYEERAPIAKRNIEWSTENAKRFFDIHKAIHAGDHETLKIKLHEQQKNLNYEGLDLGFIYHSNAVISENNQALSVSPSKYMPTTLPGARAPYVKLLKDNEPISTLDLFEKNFVLLIGSKGEPWRIAASELAQTLSFPLIVYSVGANGDLINPENTWHRIYEINSEGCVLVRPDGHVAWRSPSIMENPKNELARAFNITLNIFPIDLNKFVSTQ</sequence>
<dbReference type="EMBL" id="LNXV01000036">
    <property type="protein sequence ID" value="KTC76974.1"/>
    <property type="molecule type" value="Genomic_DNA"/>
</dbReference>
<evidence type="ECO:0000313" key="5">
    <source>
        <dbReference type="EMBL" id="KTC76974.1"/>
    </source>
</evidence>
<reference evidence="5 6" key="1">
    <citation type="submission" date="2015-11" db="EMBL/GenBank/DDBJ databases">
        <title>Genomic analysis of 38 Legionella species identifies large and diverse effector repertoires.</title>
        <authorList>
            <person name="Burstein D."/>
            <person name="Amaro F."/>
            <person name="Zusman T."/>
            <person name="Lifshitz Z."/>
            <person name="Cohen O."/>
            <person name="Gilbert J.A."/>
            <person name="Pupko T."/>
            <person name="Shuman H.A."/>
            <person name="Segal G."/>
        </authorList>
    </citation>
    <scope>NUCLEOTIDE SEQUENCE [LARGE SCALE GENOMIC DNA]</scope>
    <source>
        <strain evidence="5 6">ATCC 43878</strain>
    </source>
</reference>
<proteinExistence type="predicted"/>
<evidence type="ECO:0000256" key="1">
    <source>
        <dbReference type="ARBA" id="ARBA00001974"/>
    </source>
</evidence>
<gene>
    <name evidence="5" type="ORF">Lbru_3081</name>
</gene>
<accession>A0A0W0S104</accession>
<dbReference type="Gene3D" id="3.40.30.120">
    <property type="match status" value="1"/>
</dbReference>
<dbReference type="InterPro" id="IPR036188">
    <property type="entry name" value="FAD/NAD-bd_sf"/>
</dbReference>
<keyword evidence="2" id="KW-0285">Flavoprotein</keyword>
<dbReference type="Pfam" id="PF01494">
    <property type="entry name" value="FAD_binding_3"/>
    <property type="match status" value="1"/>
</dbReference>
<dbReference type="PRINTS" id="PR00420">
    <property type="entry name" value="RNGMNOXGNASE"/>
</dbReference>
<organism evidence="5 6">
    <name type="scientific">Legionella brunensis</name>
    <dbReference type="NCBI Taxonomy" id="29422"/>
    <lineage>
        <taxon>Bacteria</taxon>
        <taxon>Pseudomonadati</taxon>
        <taxon>Pseudomonadota</taxon>
        <taxon>Gammaproteobacteria</taxon>
        <taxon>Legionellales</taxon>
        <taxon>Legionellaceae</taxon>
        <taxon>Legionella</taxon>
    </lineage>
</organism>
<dbReference type="InterPro" id="IPR050641">
    <property type="entry name" value="RIFMO-like"/>
</dbReference>
<dbReference type="PANTHER" id="PTHR43004:SF19">
    <property type="entry name" value="BINDING MONOOXYGENASE, PUTATIVE (JCVI)-RELATED"/>
    <property type="match status" value="1"/>
</dbReference>
<protein>
    <submittedName>
        <fullName evidence="5">FAD monooxygenase, PheA/TfdB family</fullName>
        <ecNumber evidence="5">1.14.13.50</ecNumber>
    </submittedName>
</protein>
<dbReference type="STRING" id="29422.Lbru_3081"/>
<dbReference type="PATRIC" id="fig|29422.6.peg.3258"/>
<dbReference type="Proteomes" id="UP000054742">
    <property type="component" value="Unassembled WGS sequence"/>
</dbReference>
<keyword evidence="5" id="KW-0560">Oxidoreductase</keyword>
<evidence type="ECO:0000256" key="3">
    <source>
        <dbReference type="ARBA" id="ARBA00022827"/>
    </source>
</evidence>
<comment type="caution">
    <text evidence="5">The sequence shown here is derived from an EMBL/GenBank/DDBJ whole genome shotgun (WGS) entry which is preliminary data.</text>
</comment>
<keyword evidence="6" id="KW-1185">Reference proteome</keyword>
<feature type="domain" description="FAD-binding" evidence="4">
    <location>
        <begin position="1"/>
        <end position="46"/>
    </location>
</feature>
<dbReference type="AlphaFoldDB" id="A0A0W0S104"/>